<evidence type="ECO:0000313" key="2">
    <source>
        <dbReference type="EMBL" id="GFY91469.1"/>
    </source>
</evidence>
<dbReference type="AlphaFoldDB" id="A0A7J0EZW1"/>
<feature type="compositionally biased region" description="Basic residues" evidence="1">
    <location>
        <begin position="1"/>
        <end position="10"/>
    </location>
</feature>
<proteinExistence type="predicted"/>
<reference evidence="2 3" key="1">
    <citation type="submission" date="2019-07" db="EMBL/GenBank/DDBJ databases">
        <title>De Novo Assembly of kiwifruit Actinidia rufa.</title>
        <authorList>
            <person name="Sugita-Konishi S."/>
            <person name="Sato K."/>
            <person name="Mori E."/>
            <person name="Abe Y."/>
            <person name="Kisaki G."/>
            <person name="Hamano K."/>
            <person name="Suezawa K."/>
            <person name="Otani M."/>
            <person name="Fukuda T."/>
            <person name="Manabe T."/>
            <person name="Gomi K."/>
            <person name="Tabuchi M."/>
            <person name="Akimitsu K."/>
            <person name="Kataoka I."/>
        </authorList>
    </citation>
    <scope>NUCLEOTIDE SEQUENCE [LARGE SCALE GENOMIC DNA]</scope>
    <source>
        <strain evidence="3">cv. Fuchu</strain>
    </source>
</reference>
<sequence>MPSRNVRGRAKSLTGARGVRGARGARRNLNERDDHQESVMGGRASAPMGNVGNDGGVPSAVFGGAEFMQGVFTVIKQVVRNTIQTMHVPVRVADSRTTTAMKAFLQLCPPTFKGEPDLLMVEDWLEQVTRALDTILVADEELRVLFASYQLQGDALQCVAAAIEKTLNETRKIKNPKSQREGTSNKSEGHSFKKPKSSTTQQQYPVRPSPASGVK</sequence>
<accession>A0A7J0EZW1</accession>
<evidence type="ECO:0000313" key="3">
    <source>
        <dbReference type="Proteomes" id="UP000585474"/>
    </source>
</evidence>
<organism evidence="2 3">
    <name type="scientific">Actinidia rufa</name>
    <dbReference type="NCBI Taxonomy" id="165716"/>
    <lineage>
        <taxon>Eukaryota</taxon>
        <taxon>Viridiplantae</taxon>
        <taxon>Streptophyta</taxon>
        <taxon>Embryophyta</taxon>
        <taxon>Tracheophyta</taxon>
        <taxon>Spermatophyta</taxon>
        <taxon>Magnoliopsida</taxon>
        <taxon>eudicotyledons</taxon>
        <taxon>Gunneridae</taxon>
        <taxon>Pentapetalae</taxon>
        <taxon>asterids</taxon>
        <taxon>Ericales</taxon>
        <taxon>Actinidiaceae</taxon>
        <taxon>Actinidia</taxon>
    </lineage>
</organism>
<feature type="region of interest" description="Disordered" evidence="1">
    <location>
        <begin position="1"/>
        <end position="50"/>
    </location>
</feature>
<comment type="caution">
    <text evidence="2">The sequence shown here is derived from an EMBL/GenBank/DDBJ whole genome shotgun (WGS) entry which is preliminary data.</text>
</comment>
<evidence type="ECO:0000256" key="1">
    <source>
        <dbReference type="SAM" id="MobiDB-lite"/>
    </source>
</evidence>
<name>A0A7J0EZW1_9ERIC</name>
<dbReference type="Proteomes" id="UP000585474">
    <property type="component" value="Unassembled WGS sequence"/>
</dbReference>
<protein>
    <submittedName>
        <fullName evidence="2">Uncharacterized protein</fullName>
    </submittedName>
</protein>
<dbReference type="EMBL" id="BJWL01000007">
    <property type="protein sequence ID" value="GFY91469.1"/>
    <property type="molecule type" value="Genomic_DNA"/>
</dbReference>
<keyword evidence="3" id="KW-1185">Reference proteome</keyword>
<feature type="compositionally biased region" description="Basic and acidic residues" evidence="1">
    <location>
        <begin position="28"/>
        <end position="37"/>
    </location>
</feature>
<feature type="region of interest" description="Disordered" evidence="1">
    <location>
        <begin position="171"/>
        <end position="215"/>
    </location>
</feature>
<gene>
    <name evidence="2" type="ORF">Acr_07g0016650</name>
</gene>